<gene>
    <name evidence="2" type="ORF">I8755_14460</name>
</gene>
<dbReference type="PROSITE" id="PS51747">
    <property type="entry name" value="CYT_DCMP_DEAMINASES_2"/>
    <property type="match status" value="1"/>
</dbReference>
<dbReference type="SUPFAM" id="SSF53927">
    <property type="entry name" value="Cytidine deaminase-like"/>
    <property type="match status" value="1"/>
</dbReference>
<dbReference type="InterPro" id="IPR002125">
    <property type="entry name" value="CMP_dCMP_dom"/>
</dbReference>
<name>A0A7T4PFT1_9ACTN</name>
<dbReference type="GO" id="GO:0006152">
    <property type="term" value="P:purine nucleoside catabolic process"/>
    <property type="evidence" value="ECO:0007669"/>
    <property type="project" value="TreeGrafter"/>
</dbReference>
<protein>
    <submittedName>
        <fullName evidence="2">Nucleoside deaminase</fullName>
    </submittedName>
</protein>
<dbReference type="AlphaFoldDB" id="A0A7T4PFT1"/>
<evidence type="ECO:0000259" key="1">
    <source>
        <dbReference type="PROSITE" id="PS51747"/>
    </source>
</evidence>
<evidence type="ECO:0000313" key="3">
    <source>
        <dbReference type="Proteomes" id="UP000596130"/>
    </source>
</evidence>
<reference evidence="2 3" key="1">
    <citation type="submission" date="2020-12" db="EMBL/GenBank/DDBJ databases">
        <title>Identification and biosynthesis of polyene macrolides produced by Streptomyces alfalfae Men-myco-93-63.</title>
        <authorList>
            <person name="Liu D."/>
            <person name="Li Y."/>
            <person name="Liu L."/>
            <person name="Han X."/>
            <person name="Shen F."/>
        </authorList>
    </citation>
    <scope>NUCLEOTIDE SEQUENCE [LARGE SCALE GENOMIC DNA]</scope>
    <source>
        <strain evidence="2 3">Men-myco-93-63</strain>
    </source>
</reference>
<dbReference type="RefSeq" id="WP_198502711.1">
    <property type="nucleotide sequence ID" value="NZ_CP065959.1"/>
</dbReference>
<feature type="domain" description="CMP/dCMP-type deaminase" evidence="1">
    <location>
        <begin position="8"/>
        <end position="133"/>
    </location>
</feature>
<sequence length="171" mass="18146">MPHAPEHPQDREFLDLAIENSRRSLLPGSTAKPFGAVVVVGGEVVGDGVNSVVSMNDPTAHAEVMALRDAGRRLGRISMGDAVLYASSEPCPMCLVACYWAGIPRVVYGATTRDAAANGHEDLRFYRDIALPSAERRMLDEVAVEGAPRSAAVEVLAAWAAAQPGPVEPKL</sequence>
<dbReference type="Proteomes" id="UP000596130">
    <property type="component" value="Chromosome"/>
</dbReference>
<dbReference type="Gene3D" id="3.40.140.10">
    <property type="entry name" value="Cytidine Deaminase, domain 2"/>
    <property type="match status" value="1"/>
</dbReference>
<evidence type="ECO:0000313" key="2">
    <source>
        <dbReference type="EMBL" id="QQC89486.1"/>
    </source>
</evidence>
<dbReference type="InterPro" id="IPR016193">
    <property type="entry name" value="Cytidine_deaminase-like"/>
</dbReference>
<dbReference type="GO" id="GO:0047974">
    <property type="term" value="F:guanosine deaminase activity"/>
    <property type="evidence" value="ECO:0007669"/>
    <property type="project" value="TreeGrafter"/>
</dbReference>
<proteinExistence type="predicted"/>
<dbReference type="PANTHER" id="PTHR11079:SF161">
    <property type="entry name" value="CMP_DCMP-TYPE DEAMINASE DOMAIN-CONTAINING PROTEIN"/>
    <property type="match status" value="1"/>
</dbReference>
<organism evidence="2 3">
    <name type="scientific">Streptomyces alfalfae</name>
    <dbReference type="NCBI Taxonomy" id="1642299"/>
    <lineage>
        <taxon>Bacteria</taxon>
        <taxon>Bacillati</taxon>
        <taxon>Actinomycetota</taxon>
        <taxon>Actinomycetes</taxon>
        <taxon>Kitasatosporales</taxon>
        <taxon>Streptomycetaceae</taxon>
        <taxon>Streptomyces</taxon>
    </lineage>
</organism>
<dbReference type="CDD" id="cd01285">
    <property type="entry name" value="nucleoside_deaminase"/>
    <property type="match status" value="1"/>
</dbReference>
<dbReference type="EMBL" id="CP065959">
    <property type="protein sequence ID" value="QQC89486.1"/>
    <property type="molecule type" value="Genomic_DNA"/>
</dbReference>
<dbReference type="Pfam" id="PF00383">
    <property type="entry name" value="dCMP_cyt_deam_1"/>
    <property type="match status" value="1"/>
</dbReference>
<accession>A0A7T4PFT1</accession>
<dbReference type="PANTHER" id="PTHR11079">
    <property type="entry name" value="CYTOSINE DEAMINASE FAMILY MEMBER"/>
    <property type="match status" value="1"/>
</dbReference>